<dbReference type="EMBL" id="CADIKI010000003">
    <property type="protein sequence ID" value="CAB3781989.1"/>
    <property type="molecule type" value="Genomic_DNA"/>
</dbReference>
<sequence>MLRLNVKYSVNNTNGGPPSSRELVITNWGPGRRTGGLF</sequence>
<protein>
    <submittedName>
        <fullName evidence="2">Uncharacterized protein</fullName>
    </submittedName>
</protein>
<name>A0A6J5FJX3_9BURK</name>
<evidence type="ECO:0000313" key="3">
    <source>
        <dbReference type="Proteomes" id="UP000494252"/>
    </source>
</evidence>
<dbReference type="AlphaFoldDB" id="A0A6J5FJX3"/>
<gene>
    <name evidence="2" type="ORF">LMG27177_01137</name>
</gene>
<proteinExistence type="predicted"/>
<evidence type="ECO:0000256" key="1">
    <source>
        <dbReference type="SAM" id="MobiDB-lite"/>
    </source>
</evidence>
<feature type="region of interest" description="Disordered" evidence="1">
    <location>
        <begin position="11"/>
        <end position="38"/>
    </location>
</feature>
<accession>A0A6J5FJX3</accession>
<keyword evidence="3" id="KW-1185">Reference proteome</keyword>
<evidence type="ECO:0000313" key="2">
    <source>
        <dbReference type="EMBL" id="CAB3781989.1"/>
    </source>
</evidence>
<dbReference type="Proteomes" id="UP000494252">
    <property type="component" value="Unassembled WGS sequence"/>
</dbReference>
<reference evidence="2 3" key="1">
    <citation type="submission" date="2020-04" db="EMBL/GenBank/DDBJ databases">
        <authorList>
            <person name="De Canck E."/>
        </authorList>
    </citation>
    <scope>NUCLEOTIDE SEQUENCE [LARGE SCALE GENOMIC DNA]</scope>
    <source>
        <strain evidence="2 3">LMG 27177</strain>
    </source>
</reference>
<organism evidence="2 3">
    <name type="scientific">Paraburkholderia fynbosensis</name>
    <dbReference type="NCBI Taxonomy" id="1200993"/>
    <lineage>
        <taxon>Bacteria</taxon>
        <taxon>Pseudomonadati</taxon>
        <taxon>Pseudomonadota</taxon>
        <taxon>Betaproteobacteria</taxon>
        <taxon>Burkholderiales</taxon>
        <taxon>Burkholderiaceae</taxon>
        <taxon>Paraburkholderia</taxon>
    </lineage>
</organism>